<reference evidence="3" key="1">
    <citation type="journal article" date="2019" name="Int. J. Syst. Evol. Microbiol.">
        <title>The Global Catalogue of Microorganisms (GCM) 10K type strain sequencing project: providing services to taxonomists for standard genome sequencing and annotation.</title>
        <authorList>
            <consortium name="The Broad Institute Genomics Platform"/>
            <consortium name="The Broad Institute Genome Sequencing Center for Infectious Disease"/>
            <person name="Wu L."/>
            <person name="Ma J."/>
        </authorList>
    </citation>
    <scope>NUCLEOTIDE SEQUENCE [LARGE SCALE GENOMIC DNA]</scope>
    <source>
        <strain evidence="3">JCM 16001</strain>
    </source>
</reference>
<keyword evidence="1" id="KW-0472">Membrane</keyword>
<proteinExistence type="predicted"/>
<keyword evidence="3" id="KW-1185">Reference proteome</keyword>
<name>A0ABP4S9C5_9ACTN</name>
<organism evidence="2 3">
    <name type="scientific">Glycomyces endophyticus</name>
    <dbReference type="NCBI Taxonomy" id="480996"/>
    <lineage>
        <taxon>Bacteria</taxon>
        <taxon>Bacillati</taxon>
        <taxon>Actinomycetota</taxon>
        <taxon>Actinomycetes</taxon>
        <taxon>Glycomycetales</taxon>
        <taxon>Glycomycetaceae</taxon>
        <taxon>Glycomyces</taxon>
    </lineage>
</organism>
<keyword evidence="1" id="KW-1133">Transmembrane helix</keyword>
<evidence type="ECO:0008006" key="4">
    <source>
        <dbReference type="Google" id="ProtNLM"/>
    </source>
</evidence>
<accession>A0ABP4S9C5</accession>
<evidence type="ECO:0000313" key="2">
    <source>
        <dbReference type="EMBL" id="GAA1668089.1"/>
    </source>
</evidence>
<evidence type="ECO:0000256" key="1">
    <source>
        <dbReference type="SAM" id="Phobius"/>
    </source>
</evidence>
<dbReference type="EMBL" id="BAAAQF010000004">
    <property type="protein sequence ID" value="GAA1668089.1"/>
    <property type="molecule type" value="Genomic_DNA"/>
</dbReference>
<evidence type="ECO:0000313" key="3">
    <source>
        <dbReference type="Proteomes" id="UP001499851"/>
    </source>
</evidence>
<feature type="transmembrane region" description="Helical" evidence="1">
    <location>
        <begin position="6"/>
        <end position="27"/>
    </location>
</feature>
<gene>
    <name evidence="2" type="ORF">GCM10009830_12320</name>
</gene>
<keyword evidence="1" id="KW-0812">Transmembrane</keyword>
<dbReference type="Proteomes" id="UP001499851">
    <property type="component" value="Unassembled WGS sequence"/>
</dbReference>
<protein>
    <recommendedName>
        <fullName evidence="4">DUF3137 domain-containing protein</fullName>
    </recommendedName>
</protein>
<sequence length="221" mass="25911">MHPVDSNNWLVYAGCGAIVLVIAYFGWRARQKKIAMYRAWAAQYGFHYEPSDNSVVGLSTEEPFNLGHSRKGIDVFRGMYKNSHIVFFQYQYTTGSGKESQTHTNQVVAIGLPTTRPLLDISQENFLTKRFAKDIDFENQQFNDIFRIKSPNRRFAYDVIHARTMEWMLADQRARSYQWRFEGPWLMTFRSGAMKLDEVFFYADFLIDIYGQVPRHVWSNS</sequence>
<comment type="caution">
    <text evidence="2">The sequence shown here is derived from an EMBL/GenBank/DDBJ whole genome shotgun (WGS) entry which is preliminary data.</text>
</comment>